<organism evidence="2 3">
    <name type="scientific">Goodfellowiella coeruleoviolacea</name>
    <dbReference type="NCBI Taxonomy" id="334858"/>
    <lineage>
        <taxon>Bacteria</taxon>
        <taxon>Bacillati</taxon>
        <taxon>Actinomycetota</taxon>
        <taxon>Actinomycetes</taxon>
        <taxon>Pseudonocardiales</taxon>
        <taxon>Pseudonocardiaceae</taxon>
        <taxon>Goodfellowiella</taxon>
    </lineage>
</organism>
<feature type="region of interest" description="Disordered" evidence="1">
    <location>
        <begin position="30"/>
        <end position="59"/>
    </location>
</feature>
<feature type="compositionally biased region" description="Basic and acidic residues" evidence="1">
    <location>
        <begin position="124"/>
        <end position="135"/>
    </location>
</feature>
<evidence type="ECO:0000256" key="1">
    <source>
        <dbReference type="SAM" id="MobiDB-lite"/>
    </source>
</evidence>
<accession>A0AAE3KKZ1</accession>
<evidence type="ECO:0000313" key="2">
    <source>
        <dbReference type="EMBL" id="MCP2165953.1"/>
    </source>
</evidence>
<proteinExistence type="predicted"/>
<dbReference type="RefSeq" id="WP_253771354.1">
    <property type="nucleotide sequence ID" value="NZ_JAMTCK010000006.1"/>
</dbReference>
<sequence length="151" mass="16497">MAADESWKSAEVLAAEAALGRAVRATEQDMRAAEQLSRPTAEPSTEDIRRVSRWARSPEASAETRALAARVARGELSWRDVLTGRAGADAGVRAAMARDRARFGEVCRGGPPSGVDDAATATAARDRRPEPRSWDENEDEGLRQVLRRRAW</sequence>
<protein>
    <submittedName>
        <fullName evidence="2">Uncharacterized protein</fullName>
    </submittedName>
</protein>
<dbReference type="EMBL" id="JAMTCK010000006">
    <property type="protein sequence ID" value="MCP2165953.1"/>
    <property type="molecule type" value="Genomic_DNA"/>
</dbReference>
<dbReference type="Proteomes" id="UP001206128">
    <property type="component" value="Unassembled WGS sequence"/>
</dbReference>
<dbReference type="AlphaFoldDB" id="A0AAE3KKZ1"/>
<evidence type="ECO:0000313" key="3">
    <source>
        <dbReference type="Proteomes" id="UP001206128"/>
    </source>
</evidence>
<gene>
    <name evidence="2" type="ORF">LX83_002812</name>
</gene>
<reference evidence="2" key="1">
    <citation type="submission" date="2022-06" db="EMBL/GenBank/DDBJ databases">
        <title>Genomic Encyclopedia of Archaeal and Bacterial Type Strains, Phase II (KMG-II): from individual species to whole genera.</title>
        <authorList>
            <person name="Goeker M."/>
        </authorList>
    </citation>
    <scope>NUCLEOTIDE SEQUENCE</scope>
    <source>
        <strain evidence="2">DSM 43935</strain>
    </source>
</reference>
<name>A0AAE3KKZ1_9PSEU</name>
<comment type="caution">
    <text evidence="2">The sequence shown here is derived from an EMBL/GenBank/DDBJ whole genome shotgun (WGS) entry which is preliminary data.</text>
</comment>
<feature type="region of interest" description="Disordered" evidence="1">
    <location>
        <begin position="105"/>
        <end position="140"/>
    </location>
</feature>
<keyword evidence="3" id="KW-1185">Reference proteome</keyword>